<reference evidence="8 9" key="1">
    <citation type="submission" date="2014-03" db="EMBL/GenBank/DDBJ databases">
        <title>Genome sequence of Sphingobium yanoikuyae B1.</title>
        <authorList>
            <person name="Gan H.M."/>
            <person name="Gan H.Y."/>
            <person name="Savka M.A."/>
        </authorList>
    </citation>
    <scope>NUCLEOTIDE SEQUENCE [LARGE SCALE GENOMIC DNA]</scope>
    <source>
        <strain evidence="8 9">B1</strain>
    </source>
</reference>
<dbReference type="PANTHER" id="PTHR43779:SF2">
    <property type="entry name" value="ALPHA-KETOGLUTARATE-DEPENDENT XANTHINE DIOXYGENASE XAN1"/>
    <property type="match status" value="1"/>
</dbReference>
<dbReference type="InterPro" id="IPR042098">
    <property type="entry name" value="TauD-like_sf"/>
</dbReference>
<dbReference type="InterPro" id="IPR051178">
    <property type="entry name" value="TfdA_dioxygenase"/>
</dbReference>
<keyword evidence="5" id="KW-0560">Oxidoreductase</keyword>
<evidence type="ECO:0000256" key="1">
    <source>
        <dbReference type="ARBA" id="ARBA00001954"/>
    </source>
</evidence>
<dbReference type="PATRIC" id="fig|13690.10.peg.3851"/>
<evidence type="ECO:0000259" key="7">
    <source>
        <dbReference type="Pfam" id="PF02668"/>
    </source>
</evidence>
<organism evidence="8 9">
    <name type="scientific">Sphingobium yanoikuyae</name>
    <name type="common">Sphingomonas yanoikuyae</name>
    <dbReference type="NCBI Taxonomy" id="13690"/>
    <lineage>
        <taxon>Bacteria</taxon>
        <taxon>Pseudomonadati</taxon>
        <taxon>Pseudomonadota</taxon>
        <taxon>Alphaproteobacteria</taxon>
        <taxon>Sphingomonadales</taxon>
        <taxon>Sphingomonadaceae</taxon>
        <taxon>Sphingobium</taxon>
    </lineage>
</organism>
<keyword evidence="4 8" id="KW-0223">Dioxygenase</keyword>
<evidence type="ECO:0000256" key="5">
    <source>
        <dbReference type="ARBA" id="ARBA00023002"/>
    </source>
</evidence>
<sequence>MNVIHKSRVTFRPVKPLIGAVVEADREALFDAEVVAQCRDMLEERTVLVMPQVHFTNEEQLAFTDLLGGRLNLTSEATTNKDEDVYQVTLDRKINRAPEYVLGTFFWHMDGMPMEMPPPLATLLSARRLAPKGGQTEFANTFAAYEQMPEAQRAEIEDLRIIHSVAASLRSIADAIPEAEKGKLAIGVEKERPLVQTHKNGRKSLIVGSTADRIVGMELAYGRAYIARLNEWATQPDFVYQHQWQAGDFVIWSNTGALHRVVPYARDSGRMMHRTSIAG</sequence>
<dbReference type="GO" id="GO:0046872">
    <property type="term" value="F:metal ion binding"/>
    <property type="evidence" value="ECO:0007669"/>
    <property type="project" value="UniProtKB-KW"/>
</dbReference>
<dbReference type="PANTHER" id="PTHR43779">
    <property type="entry name" value="DIOXYGENASE RV0097-RELATED"/>
    <property type="match status" value="1"/>
</dbReference>
<dbReference type="STRING" id="13690.AX777_08840"/>
<dbReference type="GO" id="GO:0016706">
    <property type="term" value="F:2-oxoglutarate-dependent dioxygenase activity"/>
    <property type="evidence" value="ECO:0007669"/>
    <property type="project" value="UniProtKB-ARBA"/>
</dbReference>
<feature type="domain" description="TauD/TfdA-like" evidence="7">
    <location>
        <begin position="11"/>
        <end position="275"/>
    </location>
</feature>
<evidence type="ECO:0000256" key="6">
    <source>
        <dbReference type="ARBA" id="ARBA00023004"/>
    </source>
</evidence>
<dbReference type="Proteomes" id="UP000028534">
    <property type="component" value="Unassembled WGS sequence"/>
</dbReference>
<dbReference type="EMBL" id="JGVR01000025">
    <property type="protein sequence ID" value="KEZ16982.1"/>
    <property type="molecule type" value="Genomic_DNA"/>
</dbReference>
<evidence type="ECO:0000256" key="2">
    <source>
        <dbReference type="ARBA" id="ARBA00005896"/>
    </source>
</evidence>
<comment type="cofactor">
    <cofactor evidence="1">
        <name>Fe(2+)</name>
        <dbReference type="ChEBI" id="CHEBI:29033"/>
    </cofactor>
</comment>
<evidence type="ECO:0000256" key="3">
    <source>
        <dbReference type="ARBA" id="ARBA00022723"/>
    </source>
</evidence>
<evidence type="ECO:0000256" key="4">
    <source>
        <dbReference type="ARBA" id="ARBA00022964"/>
    </source>
</evidence>
<dbReference type="SUPFAM" id="SSF51197">
    <property type="entry name" value="Clavaminate synthase-like"/>
    <property type="match status" value="1"/>
</dbReference>
<protein>
    <submittedName>
        <fullName evidence="8">Putative taurine catabolism dioxygenase</fullName>
    </submittedName>
</protein>
<keyword evidence="3" id="KW-0479">Metal-binding</keyword>
<dbReference type="AlphaFoldDB" id="A0A084EG90"/>
<evidence type="ECO:0000313" key="9">
    <source>
        <dbReference type="Proteomes" id="UP000028534"/>
    </source>
</evidence>
<evidence type="ECO:0000313" key="8">
    <source>
        <dbReference type="EMBL" id="KEZ16982.1"/>
    </source>
</evidence>
<dbReference type="InterPro" id="IPR003819">
    <property type="entry name" value="TauD/TfdA-like"/>
</dbReference>
<gene>
    <name evidence="8" type="ORF">CP98_03761</name>
</gene>
<keyword evidence="6" id="KW-0408">Iron</keyword>
<comment type="similarity">
    <text evidence="2">Belongs to the TfdA dioxygenase family.</text>
</comment>
<dbReference type="RefSeq" id="WP_037521524.1">
    <property type="nucleotide sequence ID" value="NZ_DAIQKB010000002.1"/>
</dbReference>
<name>A0A084EG90_SPHYA</name>
<proteinExistence type="inferred from homology"/>
<dbReference type="eggNOG" id="COG2175">
    <property type="taxonomic scope" value="Bacteria"/>
</dbReference>
<dbReference type="Gene3D" id="3.60.130.10">
    <property type="entry name" value="Clavaminate synthase-like"/>
    <property type="match status" value="1"/>
</dbReference>
<comment type="caution">
    <text evidence="8">The sequence shown here is derived from an EMBL/GenBank/DDBJ whole genome shotgun (WGS) entry which is preliminary data.</text>
</comment>
<dbReference type="Pfam" id="PF02668">
    <property type="entry name" value="TauD"/>
    <property type="match status" value="1"/>
</dbReference>
<accession>A0A084EG90</accession>